<dbReference type="AlphaFoldDB" id="A0AAN7JGR8"/>
<evidence type="ECO:0000313" key="2">
    <source>
        <dbReference type="Proteomes" id="UP001345219"/>
    </source>
</evidence>
<evidence type="ECO:0000313" key="1">
    <source>
        <dbReference type="EMBL" id="KAK4742612.1"/>
    </source>
</evidence>
<dbReference type="Pfam" id="PF12767">
    <property type="entry name" value="SAGA-Tad1"/>
    <property type="match status" value="1"/>
</dbReference>
<keyword evidence="2" id="KW-1185">Reference proteome</keyword>
<name>A0AAN7JGR8_9MYRT</name>
<sequence>MHPPNRCVRINLSEMKAQLFKSLGPARSVQYFDCLQRLLSLRLSKVEFDKLCLKLLGKENLSLHNQLIRAVQLNASIRKISTLGLNGEANFVSLSHKRASENGRWRSHDSQKLLHHHQQPIGDAFTSGQNRCKSQALVVERCNNVDKFRRRQHHTPIRTLFHQVSERGHSSRSYDNGELPDTISLKEQMQQIAINQGLKGVTLDCANMLSLGLNSYLKTLIASCIQLVRTGSMNKVPCTSHQRDQVQQKVGNGVFLQEEKPRFPITMLDVRAATELIPQELGEDWPSMLERISVHAMKG</sequence>
<dbReference type="PANTHER" id="PTHR21277:SF37">
    <property type="entry name" value="TRANSCRIPTIONAL COACTIVATOR HFI1_TRANSCRIPTIONAL ADAPTER 1"/>
    <property type="match status" value="1"/>
</dbReference>
<comment type="caution">
    <text evidence="1">The sequence shown here is derived from an EMBL/GenBank/DDBJ whole genome shotgun (WGS) entry which is preliminary data.</text>
</comment>
<dbReference type="CDD" id="cd22933">
    <property type="entry name" value="HFD_HFI1"/>
    <property type="match status" value="1"/>
</dbReference>
<reference evidence="1 2" key="1">
    <citation type="journal article" date="2023" name="Hortic Res">
        <title>Pangenome of water caltrop reveals structural variations and asymmetric subgenome divergence after allopolyploidization.</title>
        <authorList>
            <person name="Zhang X."/>
            <person name="Chen Y."/>
            <person name="Wang L."/>
            <person name="Yuan Y."/>
            <person name="Fang M."/>
            <person name="Shi L."/>
            <person name="Lu R."/>
            <person name="Comes H.P."/>
            <person name="Ma Y."/>
            <person name="Chen Y."/>
            <person name="Huang G."/>
            <person name="Zhou Y."/>
            <person name="Zheng Z."/>
            <person name="Qiu Y."/>
        </authorList>
    </citation>
    <scope>NUCLEOTIDE SEQUENCE [LARGE SCALE GENOMIC DNA]</scope>
    <source>
        <tissue evidence="1">Roots</tissue>
    </source>
</reference>
<gene>
    <name evidence="1" type="ORF">SAY87_000613</name>
</gene>
<evidence type="ECO:0008006" key="3">
    <source>
        <dbReference type="Google" id="ProtNLM"/>
    </source>
</evidence>
<organism evidence="1 2">
    <name type="scientific">Trapa incisa</name>
    <dbReference type="NCBI Taxonomy" id="236973"/>
    <lineage>
        <taxon>Eukaryota</taxon>
        <taxon>Viridiplantae</taxon>
        <taxon>Streptophyta</taxon>
        <taxon>Embryophyta</taxon>
        <taxon>Tracheophyta</taxon>
        <taxon>Spermatophyta</taxon>
        <taxon>Magnoliopsida</taxon>
        <taxon>eudicotyledons</taxon>
        <taxon>Gunneridae</taxon>
        <taxon>Pentapetalae</taxon>
        <taxon>rosids</taxon>
        <taxon>malvids</taxon>
        <taxon>Myrtales</taxon>
        <taxon>Lythraceae</taxon>
        <taxon>Trapa</taxon>
    </lineage>
</organism>
<protein>
    <recommendedName>
        <fullName evidence="3">Transcriptional coactivator Hfi1/Transcriptional adapter 1</fullName>
    </recommendedName>
</protein>
<dbReference type="GO" id="GO:0006357">
    <property type="term" value="P:regulation of transcription by RNA polymerase II"/>
    <property type="evidence" value="ECO:0007669"/>
    <property type="project" value="TreeGrafter"/>
</dbReference>
<dbReference type="GO" id="GO:0003713">
    <property type="term" value="F:transcription coactivator activity"/>
    <property type="evidence" value="ECO:0007669"/>
    <property type="project" value="TreeGrafter"/>
</dbReference>
<dbReference type="GO" id="GO:0000124">
    <property type="term" value="C:SAGA complex"/>
    <property type="evidence" value="ECO:0007669"/>
    <property type="project" value="TreeGrafter"/>
</dbReference>
<dbReference type="PANTHER" id="PTHR21277">
    <property type="entry name" value="TRANSCRIPTIONAL ADAPTER 1"/>
    <property type="match status" value="1"/>
</dbReference>
<accession>A0AAN7JGR8</accession>
<proteinExistence type="predicted"/>
<dbReference type="InterPro" id="IPR024738">
    <property type="entry name" value="Hfi1/Tada1"/>
</dbReference>
<dbReference type="EMBL" id="JAXIOK010000023">
    <property type="protein sequence ID" value="KAK4742612.1"/>
    <property type="molecule type" value="Genomic_DNA"/>
</dbReference>
<dbReference type="Proteomes" id="UP001345219">
    <property type="component" value="Chromosome 1"/>
</dbReference>